<keyword evidence="5 7" id="KW-0472">Membrane</keyword>
<evidence type="ECO:0000256" key="5">
    <source>
        <dbReference type="ARBA" id="ARBA00023136"/>
    </source>
</evidence>
<comment type="caution">
    <text evidence="9">The sequence shown here is derived from an EMBL/GenBank/DDBJ whole genome shotgun (WGS) entry which is preliminary data.</text>
</comment>
<name>A0ABW2K069_9BACI</name>
<keyword evidence="4 7" id="KW-1133">Transmembrane helix</keyword>
<evidence type="ECO:0000256" key="6">
    <source>
        <dbReference type="SAM" id="MobiDB-lite"/>
    </source>
</evidence>
<sequence>MRKGIVMEQSKKYTIIMTHDGFFHKAKRLQRAEVGMEVHFQPLHASKIKQTFFLHRTRFAVVTMALLLTLFPTLYWFEDNKAFAYVSVDINPSVELEVNDDMEVLDIQALNEDAEKLVSKLGGWKKKPVPEIALEMISISQNEGYLKLGREVLIGVSYINEGDFDFSNEIEVFLNNELEGLMLASYNVPNTIHQMAEQENTSVNKLMAESLDGENDKFHLDSGVIENEDRAIIQAFYNNSLHPEKEKGSDDSQKLDSDESSQIPVNDYKGAPDQHPHSVPQPSAQVKYSETNLPDKPDKDQATPGTAGKEKTPDNDKQSKKRPLSNSNSEDKGNHKPEKKAKSRTDTVEKQSEKKNNPPSKKDENKTDKPYTKNNEKGKADKDQDKDKDKSKADKDQDKDKDKSKADKDQDKDKDKSKAEDKGTTKEKDKNEDNDKKDKGPGNEKQKKYKNNNNGNNNGNEKKK</sequence>
<keyword evidence="2" id="KW-1003">Cell membrane</keyword>
<dbReference type="Pfam" id="PF23750">
    <property type="entry name" value="RsgI_M"/>
    <property type="match status" value="1"/>
</dbReference>
<dbReference type="Proteomes" id="UP001596494">
    <property type="component" value="Unassembled WGS sequence"/>
</dbReference>
<feature type="compositionally biased region" description="Basic and acidic residues" evidence="6">
    <location>
        <begin position="242"/>
        <end position="257"/>
    </location>
</feature>
<evidence type="ECO:0000256" key="3">
    <source>
        <dbReference type="ARBA" id="ARBA00022692"/>
    </source>
</evidence>
<feature type="domain" description="RsgI N-terminal anti-sigma" evidence="8">
    <location>
        <begin position="2"/>
        <end position="49"/>
    </location>
</feature>
<gene>
    <name evidence="9" type="ORF">ACFQMN_04435</name>
</gene>
<comment type="subcellular location">
    <subcellularLocation>
        <location evidence="1">Cell membrane</location>
        <topology evidence="1">Single-pass membrane protein</topology>
    </subcellularLocation>
</comment>
<keyword evidence="3 7" id="KW-0812">Transmembrane</keyword>
<evidence type="ECO:0000313" key="9">
    <source>
        <dbReference type="EMBL" id="MFC7320115.1"/>
    </source>
</evidence>
<proteinExistence type="predicted"/>
<evidence type="ECO:0000313" key="10">
    <source>
        <dbReference type="Proteomes" id="UP001596494"/>
    </source>
</evidence>
<evidence type="ECO:0000259" key="8">
    <source>
        <dbReference type="PROSITE" id="PS51849"/>
    </source>
</evidence>
<evidence type="ECO:0000256" key="1">
    <source>
        <dbReference type="ARBA" id="ARBA00004162"/>
    </source>
</evidence>
<keyword evidence="10" id="KW-1185">Reference proteome</keyword>
<organism evidence="9 10">
    <name type="scientific">Halobacillus campisalis</name>
    <dbReference type="NCBI Taxonomy" id="435909"/>
    <lineage>
        <taxon>Bacteria</taxon>
        <taxon>Bacillati</taxon>
        <taxon>Bacillota</taxon>
        <taxon>Bacilli</taxon>
        <taxon>Bacillales</taxon>
        <taxon>Bacillaceae</taxon>
        <taxon>Halobacillus</taxon>
    </lineage>
</organism>
<feature type="compositionally biased region" description="Basic and acidic residues" evidence="6">
    <location>
        <begin position="308"/>
        <end position="318"/>
    </location>
</feature>
<feature type="compositionally biased region" description="Basic and acidic residues" evidence="6">
    <location>
        <begin position="343"/>
        <end position="446"/>
    </location>
</feature>
<reference evidence="10" key="1">
    <citation type="journal article" date="2019" name="Int. J. Syst. Evol. Microbiol.">
        <title>The Global Catalogue of Microorganisms (GCM) 10K type strain sequencing project: providing services to taxonomists for standard genome sequencing and annotation.</title>
        <authorList>
            <consortium name="The Broad Institute Genomics Platform"/>
            <consortium name="The Broad Institute Genome Sequencing Center for Infectious Disease"/>
            <person name="Wu L."/>
            <person name="Ma J."/>
        </authorList>
    </citation>
    <scope>NUCLEOTIDE SEQUENCE [LARGE SCALE GENOMIC DNA]</scope>
    <source>
        <strain evidence="10">CCUG 73951</strain>
    </source>
</reference>
<evidence type="ECO:0000256" key="2">
    <source>
        <dbReference type="ARBA" id="ARBA00022475"/>
    </source>
</evidence>
<feature type="region of interest" description="Disordered" evidence="6">
    <location>
        <begin position="237"/>
        <end position="464"/>
    </location>
</feature>
<protein>
    <submittedName>
        <fullName evidence="9">Anti-sigma factor domain-containing protein</fullName>
    </submittedName>
</protein>
<dbReference type="Pfam" id="PF12791">
    <property type="entry name" value="RsgI_N"/>
    <property type="match status" value="1"/>
</dbReference>
<dbReference type="InterPro" id="IPR024449">
    <property type="entry name" value="Anti-sigma_RsgI_N"/>
</dbReference>
<feature type="compositionally biased region" description="Polar residues" evidence="6">
    <location>
        <begin position="280"/>
        <end position="292"/>
    </location>
</feature>
<dbReference type="PROSITE" id="PS51849">
    <property type="entry name" value="RSGI_N"/>
    <property type="match status" value="1"/>
</dbReference>
<feature type="transmembrane region" description="Helical" evidence="7">
    <location>
        <begin position="59"/>
        <end position="77"/>
    </location>
</feature>
<evidence type="ECO:0000256" key="7">
    <source>
        <dbReference type="SAM" id="Phobius"/>
    </source>
</evidence>
<feature type="compositionally biased region" description="Low complexity" evidence="6">
    <location>
        <begin position="451"/>
        <end position="464"/>
    </location>
</feature>
<dbReference type="InterPro" id="IPR055431">
    <property type="entry name" value="RsgI_M"/>
</dbReference>
<dbReference type="RefSeq" id="WP_390216247.1">
    <property type="nucleotide sequence ID" value="NZ_JBHTBY010000003.1"/>
</dbReference>
<dbReference type="EMBL" id="JBHTBY010000003">
    <property type="protein sequence ID" value="MFC7320115.1"/>
    <property type="molecule type" value="Genomic_DNA"/>
</dbReference>
<accession>A0ABW2K069</accession>
<evidence type="ECO:0000256" key="4">
    <source>
        <dbReference type="ARBA" id="ARBA00022989"/>
    </source>
</evidence>